<dbReference type="AlphaFoldDB" id="I8WN98"/>
<dbReference type="EMBL" id="AGXJ01000009">
    <property type="protein sequence ID" value="EIY40075.1"/>
    <property type="molecule type" value="Genomic_DNA"/>
</dbReference>
<dbReference type="Pfam" id="PF00535">
    <property type="entry name" value="Glycos_transf_2"/>
    <property type="match status" value="1"/>
</dbReference>
<name>I8WN98_9BACT</name>
<dbReference type="InterPro" id="IPR001173">
    <property type="entry name" value="Glyco_trans_2-like"/>
</dbReference>
<protein>
    <recommendedName>
        <fullName evidence="1">Glycosyltransferase 2-like domain-containing protein</fullName>
    </recommendedName>
</protein>
<comment type="caution">
    <text evidence="2">The sequence shown here is derived from an EMBL/GenBank/DDBJ whole genome shotgun (WGS) entry which is preliminary data.</text>
</comment>
<keyword evidence="3" id="KW-1185">Reference proteome</keyword>
<dbReference type="InterPro" id="IPR029044">
    <property type="entry name" value="Nucleotide-diphossugar_trans"/>
</dbReference>
<dbReference type="Gene3D" id="3.90.550.10">
    <property type="entry name" value="Spore Coat Polysaccharide Biosynthesis Protein SpsA, Chain A"/>
    <property type="match status" value="1"/>
</dbReference>
<evidence type="ECO:0000259" key="1">
    <source>
        <dbReference type="Pfam" id="PF00535"/>
    </source>
</evidence>
<dbReference type="OrthoDB" id="9802649at2"/>
<proteinExistence type="predicted"/>
<dbReference type="RefSeq" id="WP_007850804.1">
    <property type="nucleotide sequence ID" value="NZ_JH724132.1"/>
</dbReference>
<feature type="domain" description="Glycosyltransferase 2-like" evidence="1">
    <location>
        <begin position="9"/>
        <end position="128"/>
    </location>
</feature>
<accession>I8WN98</accession>
<dbReference type="SUPFAM" id="SSF53448">
    <property type="entry name" value="Nucleotide-diphospho-sugar transferases"/>
    <property type="match status" value="1"/>
</dbReference>
<evidence type="ECO:0000313" key="2">
    <source>
        <dbReference type="EMBL" id="EIY40075.1"/>
    </source>
</evidence>
<reference evidence="2 3" key="1">
    <citation type="submission" date="2012-02" db="EMBL/GenBank/DDBJ databases">
        <title>The Genome Sequence of Bacteroides dorei CL02T12C06.</title>
        <authorList>
            <consortium name="The Broad Institute Genome Sequencing Platform"/>
            <person name="Earl A."/>
            <person name="Ward D."/>
            <person name="Feldgarden M."/>
            <person name="Gevers D."/>
            <person name="Zitomersky N.L."/>
            <person name="Coyne M.J."/>
            <person name="Comstock L.E."/>
            <person name="Young S.K."/>
            <person name="Zeng Q."/>
            <person name="Gargeya S."/>
            <person name="Fitzgerald M."/>
            <person name="Haas B."/>
            <person name="Abouelleil A."/>
            <person name="Alvarado L."/>
            <person name="Arachchi H.M."/>
            <person name="Berlin A."/>
            <person name="Chapman S.B."/>
            <person name="Gearin G."/>
            <person name="Goldberg J."/>
            <person name="Griggs A."/>
            <person name="Gujja S."/>
            <person name="Hansen M."/>
            <person name="Heiman D."/>
            <person name="Howarth C."/>
            <person name="Larimer J."/>
            <person name="Lui A."/>
            <person name="MacDonald P.J.P."/>
            <person name="McCowen C."/>
            <person name="Montmayeur A."/>
            <person name="Murphy C."/>
            <person name="Neiman D."/>
            <person name="Pearson M."/>
            <person name="Priest M."/>
            <person name="Roberts A."/>
            <person name="Saif S."/>
            <person name="Shea T."/>
            <person name="Sisk P."/>
            <person name="Stolte C."/>
            <person name="Sykes S."/>
            <person name="Wortman J."/>
            <person name="Nusbaum C."/>
            <person name="Birren B."/>
        </authorList>
    </citation>
    <scope>NUCLEOTIDE SEQUENCE [LARGE SCALE GENOMIC DNA]</scope>
    <source>
        <strain evidence="2 3">CL02T12C06</strain>
    </source>
</reference>
<gene>
    <name evidence="2" type="ORF">HMPREF1064_00254</name>
</gene>
<dbReference type="Proteomes" id="UP000005974">
    <property type="component" value="Unassembled WGS sequence"/>
</dbReference>
<dbReference type="HOGENOM" id="CLU_815891_0_0_10"/>
<organism evidence="2 3">
    <name type="scientific">Phocaeicola dorei CL02T12C06</name>
    <dbReference type="NCBI Taxonomy" id="997876"/>
    <lineage>
        <taxon>Bacteria</taxon>
        <taxon>Pseudomonadati</taxon>
        <taxon>Bacteroidota</taxon>
        <taxon>Bacteroidia</taxon>
        <taxon>Bacteroidales</taxon>
        <taxon>Bacteroidaceae</taxon>
        <taxon>Phocaeicola</taxon>
    </lineage>
</organism>
<evidence type="ECO:0000313" key="3">
    <source>
        <dbReference type="Proteomes" id="UP000005974"/>
    </source>
</evidence>
<sequence length="352" mass="41086">MSSKKYTLTICFPTYNRAAKLLPNIKKYLVYDEDRVSFTIQDNCSTDGSYEQFLSIHNERLTVRQNLSNIGALPNAKCALANNPNSEYVMFSIDKDMFDMPYLSKFIDYLEKEKPACGCLDVYGNPNEHVDTFSAGKEAVIHTGYLNKHPTGYFWRCDLLYAEMAKPYFKGLPEKFDFWFDVVMAHIAAMHPTVWVYIPAIFHGPRQPGFKPTKTITYNESNYFFSCSKRLETFEIYVKDLLSLNLPKQERQEIALLIARDTVSNVTTGLRHIYTSGREVYHYNLTWRIIPWHEMFGNAYKVLRIYLRLLKGFDSNRVAKGFYIWFRNIAAITKLCLEQLIHKPQNIPYHVD</sequence>
<dbReference type="PATRIC" id="fig|997876.3.peg.257"/>